<dbReference type="InterPro" id="IPR001060">
    <property type="entry name" value="FCH_dom"/>
</dbReference>
<evidence type="ECO:0000256" key="6">
    <source>
        <dbReference type="ARBA" id="ARBA00022553"/>
    </source>
</evidence>
<comment type="caution">
    <text evidence="20">The sequence shown here is derived from an EMBL/GenBank/DDBJ whole genome shotgun (WGS) entry which is preliminary data.</text>
</comment>
<dbReference type="FunFam" id="2.30.42.10:FF:000018">
    <property type="entry name" value="SH3 and multiple ankyrin repeat domains protein 2"/>
    <property type="match status" value="1"/>
</dbReference>
<feature type="region of interest" description="Disordered" evidence="15">
    <location>
        <begin position="1353"/>
        <end position="1474"/>
    </location>
</feature>
<feature type="compositionally biased region" description="Pro residues" evidence="15">
    <location>
        <begin position="1079"/>
        <end position="1090"/>
    </location>
</feature>
<feature type="compositionally biased region" description="Polar residues" evidence="15">
    <location>
        <begin position="1056"/>
        <end position="1074"/>
    </location>
</feature>
<evidence type="ECO:0000256" key="4">
    <source>
        <dbReference type="ARBA" id="ARBA00022475"/>
    </source>
</evidence>
<feature type="compositionally biased region" description="Polar residues" evidence="15">
    <location>
        <begin position="977"/>
        <end position="1001"/>
    </location>
</feature>
<feature type="compositionally biased region" description="Pro residues" evidence="15">
    <location>
        <begin position="1380"/>
        <end position="1389"/>
    </location>
</feature>
<feature type="compositionally biased region" description="Low complexity" evidence="15">
    <location>
        <begin position="347"/>
        <end position="364"/>
    </location>
</feature>
<dbReference type="SUPFAM" id="SSF103657">
    <property type="entry name" value="BAR/IMD domain-like"/>
    <property type="match status" value="1"/>
</dbReference>
<dbReference type="EMBL" id="JBHFQA010000023">
    <property type="protein sequence ID" value="KAL2078468.1"/>
    <property type="molecule type" value="Genomic_DNA"/>
</dbReference>
<keyword evidence="21" id="KW-1185">Reference proteome</keyword>
<reference evidence="20 21" key="1">
    <citation type="submission" date="2024-09" db="EMBL/GenBank/DDBJ databases">
        <title>A chromosome-level genome assembly of Gray's grenadier anchovy, Coilia grayii.</title>
        <authorList>
            <person name="Fu Z."/>
        </authorList>
    </citation>
    <scope>NUCLEOTIDE SEQUENCE [LARGE SCALE GENOMIC DNA]</scope>
    <source>
        <strain evidence="20">G4</strain>
        <tissue evidence="20">Muscle</tissue>
    </source>
</reference>
<dbReference type="PANTHER" id="PTHR24135:SF3">
    <property type="entry name" value="SH3 AND MULTIPLE ANKYRIN REPEAT DOMAINS PROTEIN 1"/>
    <property type="match status" value="1"/>
</dbReference>
<feature type="region of interest" description="Disordered" evidence="15">
    <location>
        <begin position="167"/>
        <end position="204"/>
    </location>
</feature>
<evidence type="ECO:0000256" key="15">
    <source>
        <dbReference type="SAM" id="MobiDB-lite"/>
    </source>
</evidence>
<dbReference type="CDD" id="cd09506">
    <property type="entry name" value="SAM_Shank1_2_3"/>
    <property type="match status" value="1"/>
</dbReference>
<keyword evidence="4" id="KW-1003">Cell membrane</keyword>
<dbReference type="SUPFAM" id="SSF47769">
    <property type="entry name" value="SAM/Pointed domain"/>
    <property type="match status" value="1"/>
</dbReference>
<feature type="region of interest" description="Disordered" evidence="15">
    <location>
        <begin position="850"/>
        <end position="1122"/>
    </location>
</feature>
<feature type="compositionally biased region" description="Pro residues" evidence="15">
    <location>
        <begin position="958"/>
        <end position="975"/>
    </location>
</feature>
<feature type="region of interest" description="Disordered" evidence="15">
    <location>
        <begin position="1684"/>
        <end position="1711"/>
    </location>
</feature>
<proteinExistence type="predicted"/>
<feature type="compositionally biased region" description="Low complexity" evidence="15">
    <location>
        <begin position="766"/>
        <end position="777"/>
    </location>
</feature>
<dbReference type="InterPro" id="IPR001478">
    <property type="entry name" value="PDZ"/>
</dbReference>
<sequence>MERSGADKRSQRYREAQPQTPIEEFTPTPAFPALQYLESVDEGGVAWRAGLRMGDFLIEVNGQNVVKVGHRQVVNMIRQGGNSLMVKVVMVARNPEMEEVPKKKAPPQAKRLTPPAIALRSKSMTSELEEMEYESSQATDKKRSVYQMALSERPENKLDEILAAAQQTISPSEGGAQRGHTGRRERNKGYYTNKQPSFEQSGVGMMSSGSGFGYNHAQFSSSHATQHGLMLRQKSIGLADDEKGFLHPPTMKLSRSLSVPGPEDIPPPPETSPPEPPLSAGGRRSEPSHPSTHYMPPHAQTAVAPPQHSRATSRRESADSGWRGGAAGKMAGLRRGYSSATPPGSMATAKATAVPPPQQAVAKTTGRRAGGRGPLLKQPKVEEGGAAATGRAPRGGQGQAQEAVVDKSSIPIPTIIVKAPSTSSSGRSSQGSSVEAEQPPDLDQQKAPEPASPPSSPPLPASVPSPLAQDRTDISGTQGGGTMGKAKRERERYRDSRRKSASFFYSSEEDVLEDIAATQAQENTSQRLRPSKSIDEGLFSGDNLTTQGRSMPPTFGLPQYASPQTHTHTTTFIHPLTGKVLDPSSPLGLALAARERALKDDRRSRREERHFGRQLSSVGAFPSTVSSPNPQHNPPASYMYQQHQHPPPAIYLAGSSPSSAAPSPLSRPQSPRMMRLASSGPWSGEGSDRDKESLVREGIRVRFSEERQSALQNQYQYHNQFQHQYQNQYQNQNQNQYQRDWEREADRGEMYGRGPVQQAPPPLSQPAPNQQPQSRRPSFLRMESDANVNAVGYASSHGVPLPLSAGPTQTTDTIAGVEEVPETGVGLMVLPPPAPSVDVDDEFVFVDPLPPPLQFANGNDRGARGSPILTQPQPQSQLQPQMHHYQQSQSLQHRKLSGPERQTDVQPQQQSHHPAQSQQHSQHLQQAQPPPDPPQEELLQQQQQPPPQHPSAVVHPYLFPPNPLIPPPQLCPKIPPSTMTLSSTATNTSSQSLPAQISQVVAAQIPTSIPSQSLPPQPPLPPPPPTIPQPQPPHHPHHPPHPPLPPLPSPQAADSAASSLTSYDSEVANLTQSVLSPSLPSPQAFPPSTPPSSLNPSNPPPAPSASSSSASTCATSAQSLHRPQPLFFAPAQGQDRGNASLTTTVTYATMTTSQAPYAITTTTAAPMVAPANQILPKAASESRGEWQEAVVDSGIEELDSHSSSDHHLDKLGTRDGERGGERRREIMEMSGGRVAGRDRAHMERRESLDSLAAYKMHNDATHVRTHHGGRPAPPLRRQPSAAPIMQHPPHRQRVVEEEEDRGRSLALGQGGGTEECEEGLRGPLFMDRRLNSPLASVKASIINELSSKLQQMGGWQGQKEPPSGRALSPTLPLSPTHHPNLPPILPPSLNPNMSPTLTPSPLNILQPTTPTQPAPYTDWTCPPSPLAHPAPPPLSPSSLTHPAPPLSPSSVSRSHPPMSPSYSPYPTSPKHRSKYRGKALEFHFNSPAELRRSESHHAHSPRRRAPSPLISCTDRPQPGPPRPSSLPLFPSSMYNAPYELQPPLTPPAHSIPLSDPFFPSTPPQLFSPTPVAPASNPLLVSRSLSPTHFLSGSSSPSCGNYPPLTLPPPARPFATKPLPYWSKYDVADWLVYLNLAEHRERFLDNEIDGSHLPSLTKEDFLDLGVSRVGHRMNIERALRKLTNRERDGERERNEGIEERGEERRADEQRKGRALVTVKSLHLWPGDSRKMDAKESGPPKDAPEDVNKLSFWMPGNYQRTVQRTPDAFQACNDIVTCFQERARVEKQYSQQLSQWSAKWKKITETRPLYGSLMRAWQCFFTSTERLSVLHSNISQSLVNEEGDRVRTWQKDTFPRKMMYGFRESHDLETEFSRAQKPWAKKLKKLDEVCAAYHKASLREQTAIDREKAAKDNSALSEQKVNKIIKAKEAASQDREKSRGKYEKVLEDVTSYAPRYMEEMEAIFEKSQEEERKRISFLKQAFLSIHRHLDVTNNESVKAVYSELHHTLMSISEPDDLRWWKNNHGPGMPTDWPRLEEWVPPLCKPKRGKKPKRGLEERTVMIGGVKVRALYDYVGEEDDELSFKAGEQFLKIEEEDDQGWCRGMKEGGVEGFFPANYVELAD</sequence>
<feature type="region of interest" description="Disordered" evidence="15">
    <location>
        <begin position="751"/>
        <end position="777"/>
    </location>
</feature>
<evidence type="ECO:0000259" key="18">
    <source>
        <dbReference type="PROSITE" id="PS50106"/>
    </source>
</evidence>
<evidence type="ECO:0000256" key="7">
    <source>
        <dbReference type="ARBA" id="ARBA00023018"/>
    </source>
</evidence>
<dbReference type="PROSITE" id="PS50002">
    <property type="entry name" value="SH3"/>
    <property type="match status" value="1"/>
</dbReference>
<dbReference type="CDD" id="cd06746">
    <property type="entry name" value="PDZ_SHANK1_3-like"/>
    <property type="match status" value="1"/>
</dbReference>
<feature type="compositionally biased region" description="Low complexity" evidence="15">
    <location>
        <begin position="871"/>
        <end position="881"/>
    </location>
</feature>
<dbReference type="Gene3D" id="2.30.30.40">
    <property type="entry name" value="SH3 Domains"/>
    <property type="match status" value="1"/>
</dbReference>
<feature type="compositionally biased region" description="Low complexity" evidence="15">
    <location>
        <begin position="1406"/>
        <end position="1417"/>
    </location>
</feature>
<dbReference type="Pfam" id="PF00018">
    <property type="entry name" value="SH3_1"/>
    <property type="match status" value="1"/>
</dbReference>
<dbReference type="SMART" id="SM00228">
    <property type="entry name" value="PDZ"/>
    <property type="match status" value="1"/>
</dbReference>
<keyword evidence="9" id="KW-0472">Membrane</keyword>
<feature type="region of interest" description="Disordered" evidence="15">
    <location>
        <begin position="1490"/>
        <end position="1528"/>
    </location>
</feature>
<evidence type="ECO:0000256" key="10">
    <source>
        <dbReference type="ARBA" id="ARBA00034105"/>
    </source>
</evidence>
<dbReference type="FunFam" id="1.20.1270.60:FF:000009">
    <property type="entry name" value="Protein kinase C and casein kinase substrate in neurons 2"/>
    <property type="match status" value="1"/>
</dbReference>
<feature type="compositionally biased region" description="Basic and acidic residues" evidence="15">
    <location>
        <begin position="1198"/>
        <end position="1227"/>
    </location>
</feature>
<feature type="compositionally biased region" description="Basic and acidic residues" evidence="15">
    <location>
        <begin position="1684"/>
        <end position="1710"/>
    </location>
</feature>
<dbReference type="InterPro" id="IPR031160">
    <property type="entry name" value="F_BAR_dom"/>
</dbReference>
<keyword evidence="6" id="KW-0597">Phosphoprotein</keyword>
<organism evidence="20 21">
    <name type="scientific">Coilia grayii</name>
    <name type="common">Gray's grenadier anchovy</name>
    <dbReference type="NCBI Taxonomy" id="363190"/>
    <lineage>
        <taxon>Eukaryota</taxon>
        <taxon>Metazoa</taxon>
        <taxon>Chordata</taxon>
        <taxon>Craniata</taxon>
        <taxon>Vertebrata</taxon>
        <taxon>Euteleostomi</taxon>
        <taxon>Actinopterygii</taxon>
        <taxon>Neopterygii</taxon>
        <taxon>Teleostei</taxon>
        <taxon>Clupei</taxon>
        <taxon>Clupeiformes</taxon>
        <taxon>Clupeoidei</taxon>
        <taxon>Engraulidae</taxon>
        <taxon>Coilinae</taxon>
        <taxon>Coilia</taxon>
    </lineage>
</organism>
<accession>A0ABD1IXX9</accession>
<dbReference type="FunFam" id="2.30.30.40:FF:000014">
    <property type="entry name" value="Kinase C and casein kinase substrate in neurons protein"/>
    <property type="match status" value="1"/>
</dbReference>
<feature type="region of interest" description="Disordered" evidence="15">
    <location>
        <begin position="241"/>
        <end position="560"/>
    </location>
</feature>
<dbReference type="FunFam" id="1.10.150.50:FF:000006">
    <property type="entry name" value="SH3 and multiple ankyrin repeat domains protein 2"/>
    <property type="match status" value="1"/>
</dbReference>
<feature type="compositionally biased region" description="Polar residues" evidence="15">
    <location>
        <begin position="518"/>
        <end position="528"/>
    </location>
</feature>
<dbReference type="PRINTS" id="PR00452">
    <property type="entry name" value="SH3DOMAIN"/>
</dbReference>
<evidence type="ECO:0000256" key="5">
    <source>
        <dbReference type="ARBA" id="ARBA00022490"/>
    </source>
</evidence>
<gene>
    <name evidence="20" type="ORF">ACEWY4_026153</name>
</gene>
<keyword evidence="8 14" id="KW-0175">Coiled coil</keyword>
<dbReference type="InterPro" id="IPR013761">
    <property type="entry name" value="SAM/pointed_sf"/>
</dbReference>
<evidence type="ECO:0000259" key="16">
    <source>
        <dbReference type="PROSITE" id="PS50002"/>
    </source>
</evidence>
<dbReference type="SMART" id="SM00326">
    <property type="entry name" value="SH3"/>
    <property type="match status" value="1"/>
</dbReference>
<evidence type="ECO:0000259" key="17">
    <source>
        <dbReference type="PROSITE" id="PS50105"/>
    </source>
</evidence>
<dbReference type="InterPro" id="IPR041489">
    <property type="entry name" value="PDZ_6"/>
</dbReference>
<feature type="domain" description="SH3" evidence="16">
    <location>
        <begin position="2060"/>
        <end position="2120"/>
    </location>
</feature>
<dbReference type="SUPFAM" id="SSF50156">
    <property type="entry name" value="PDZ domain-like"/>
    <property type="match status" value="1"/>
</dbReference>
<feature type="compositionally biased region" description="Pro residues" evidence="15">
    <location>
        <begin position="1422"/>
        <end position="1435"/>
    </location>
</feature>
<feature type="compositionally biased region" description="Basic and acidic residues" evidence="15">
    <location>
        <begin position="598"/>
        <end position="611"/>
    </location>
</feature>
<feature type="region of interest" description="Disordered" evidence="15">
    <location>
        <begin position="598"/>
        <end position="694"/>
    </location>
</feature>
<dbReference type="SMART" id="SM00055">
    <property type="entry name" value="FCH"/>
    <property type="match status" value="1"/>
</dbReference>
<feature type="compositionally biased region" description="Polar residues" evidence="15">
    <location>
        <begin position="190"/>
        <end position="200"/>
    </location>
</feature>
<dbReference type="PROSITE" id="PS50106">
    <property type="entry name" value="PDZ"/>
    <property type="match status" value="1"/>
</dbReference>
<dbReference type="InterPro" id="IPR036028">
    <property type="entry name" value="SH3-like_dom_sf"/>
</dbReference>
<dbReference type="GO" id="GO:0005737">
    <property type="term" value="C:cytoplasm"/>
    <property type="evidence" value="ECO:0007669"/>
    <property type="project" value="UniProtKB-SubCell"/>
</dbReference>
<dbReference type="Pfam" id="PF00536">
    <property type="entry name" value="SAM_1"/>
    <property type="match status" value="1"/>
</dbReference>
<dbReference type="Gene3D" id="1.20.1270.60">
    <property type="entry name" value="Arfaptin homology (AH) domain/BAR domain"/>
    <property type="match status" value="1"/>
</dbReference>
<dbReference type="PANTHER" id="PTHR24135">
    <property type="entry name" value="SH3 AND MULTIPLE ANKYRIN REPEAT DOMAINS PROTEIN"/>
    <property type="match status" value="1"/>
</dbReference>
<dbReference type="CDD" id="cd07655">
    <property type="entry name" value="F-BAR_PACSIN"/>
    <property type="match status" value="1"/>
</dbReference>
<feature type="region of interest" description="Disordered" evidence="15">
    <location>
        <begin position="1"/>
        <end position="27"/>
    </location>
</feature>
<evidence type="ECO:0000259" key="19">
    <source>
        <dbReference type="PROSITE" id="PS51741"/>
    </source>
</evidence>
<dbReference type="PROSITE" id="PS50105">
    <property type="entry name" value="SAM_DOMAIN"/>
    <property type="match status" value="1"/>
</dbReference>
<dbReference type="PROSITE" id="PS51741">
    <property type="entry name" value="F_BAR"/>
    <property type="match status" value="1"/>
</dbReference>
<feature type="compositionally biased region" description="Low complexity" evidence="15">
    <location>
        <begin position="655"/>
        <end position="672"/>
    </location>
</feature>
<evidence type="ECO:0000256" key="13">
    <source>
        <dbReference type="PROSITE-ProRule" id="PRU00192"/>
    </source>
</evidence>
<dbReference type="InterPro" id="IPR001452">
    <property type="entry name" value="SH3_domain"/>
</dbReference>
<feature type="region of interest" description="Disordered" evidence="15">
    <location>
        <begin position="1726"/>
        <end position="1745"/>
    </location>
</feature>
<feature type="compositionally biased region" description="Pro residues" evidence="15">
    <location>
        <begin position="1013"/>
        <end position="1033"/>
    </location>
</feature>
<comment type="function">
    <text evidence="11">Plays a role in endocytosis and regulates internalization of plasma membrane proteins. Overexpression impairs internalization of SLC2A1/GLUT1 and TRPV4 and increases the levels of SLC2A1/GLUT1 and TRPV4 at the cell membrane. Inhibits the TRPV4 calcium channel activity.</text>
</comment>
<feature type="compositionally biased region" description="Low complexity" evidence="15">
    <location>
        <begin position="1448"/>
        <end position="1465"/>
    </location>
</feature>
<dbReference type="GO" id="GO:0014069">
    <property type="term" value="C:postsynaptic density"/>
    <property type="evidence" value="ECO:0007669"/>
    <property type="project" value="UniProtKB-SubCell"/>
</dbReference>
<dbReference type="InterPro" id="IPR001660">
    <property type="entry name" value="SAM"/>
</dbReference>
<feature type="region of interest" description="Disordered" evidence="15">
    <location>
        <begin position="1263"/>
        <end position="1318"/>
    </location>
</feature>
<name>A0ABD1IXX9_9TELE</name>
<feature type="compositionally biased region" description="Low complexity" evidence="15">
    <location>
        <begin position="906"/>
        <end position="927"/>
    </location>
</feature>
<protein>
    <submittedName>
        <fullName evidence="20">Uncharacterized protein</fullName>
    </submittedName>
</protein>
<dbReference type="GO" id="GO:0005886">
    <property type="term" value="C:plasma membrane"/>
    <property type="evidence" value="ECO:0007669"/>
    <property type="project" value="UniProtKB-SubCell"/>
</dbReference>
<dbReference type="SMART" id="SM00454">
    <property type="entry name" value="SAM"/>
    <property type="match status" value="1"/>
</dbReference>
<dbReference type="InterPro" id="IPR051569">
    <property type="entry name" value="SHANK"/>
</dbReference>
<feature type="compositionally biased region" description="Pro residues" evidence="15">
    <location>
        <begin position="263"/>
        <end position="277"/>
    </location>
</feature>
<evidence type="ECO:0000256" key="2">
    <source>
        <dbReference type="ARBA" id="ARBA00004496"/>
    </source>
</evidence>
<evidence type="ECO:0000256" key="12">
    <source>
        <dbReference type="ARBA" id="ARBA00064966"/>
    </source>
</evidence>
<dbReference type="Pfam" id="PF17820">
    <property type="entry name" value="PDZ_6"/>
    <property type="match status" value="1"/>
</dbReference>
<evidence type="ECO:0000256" key="8">
    <source>
        <dbReference type="ARBA" id="ARBA00023054"/>
    </source>
</evidence>
<feature type="compositionally biased region" description="Pro residues" evidence="15">
    <location>
        <begin position="450"/>
        <end position="463"/>
    </location>
</feature>
<keyword evidence="3 13" id="KW-0728">SH3 domain</keyword>
<evidence type="ECO:0000256" key="14">
    <source>
        <dbReference type="PROSITE-ProRule" id="PRU01077"/>
    </source>
</evidence>
<evidence type="ECO:0000256" key="1">
    <source>
        <dbReference type="ARBA" id="ARBA00004413"/>
    </source>
</evidence>
<keyword evidence="7" id="KW-0770">Synapse</keyword>
<dbReference type="InterPro" id="IPR027267">
    <property type="entry name" value="AH/BAR_dom_sf"/>
</dbReference>
<keyword evidence="5" id="KW-0963">Cytoplasm</keyword>
<comment type="subunit">
    <text evidence="12">Homodimer. May form heterooligomers with other PACSINs. Interacts (via SH3 domain) with DNM1, SYNJ1 and WASL. Interacts with TRPV4.</text>
</comment>
<dbReference type="Pfam" id="PF00611">
    <property type="entry name" value="FCH"/>
    <property type="match status" value="1"/>
</dbReference>
<dbReference type="InterPro" id="IPR036034">
    <property type="entry name" value="PDZ_sf"/>
</dbReference>
<feature type="domain" description="SAM" evidence="17">
    <location>
        <begin position="1621"/>
        <end position="1684"/>
    </location>
</feature>
<dbReference type="Proteomes" id="UP001591681">
    <property type="component" value="Unassembled WGS sequence"/>
</dbReference>
<dbReference type="Gene3D" id="1.10.150.50">
    <property type="entry name" value="Transcription Factor, Ets-1"/>
    <property type="match status" value="1"/>
</dbReference>
<feature type="compositionally biased region" description="Low complexity" evidence="15">
    <location>
        <begin position="1104"/>
        <end position="1117"/>
    </location>
</feature>
<evidence type="ECO:0000313" key="21">
    <source>
        <dbReference type="Proteomes" id="UP001591681"/>
    </source>
</evidence>
<evidence type="ECO:0000313" key="20">
    <source>
        <dbReference type="EMBL" id="KAL2078468.1"/>
    </source>
</evidence>
<evidence type="ECO:0000256" key="3">
    <source>
        <dbReference type="ARBA" id="ARBA00022443"/>
    </source>
</evidence>
<feature type="compositionally biased region" description="Low complexity" evidence="15">
    <location>
        <begin position="421"/>
        <end position="433"/>
    </location>
</feature>
<comment type="subcellular location">
    <subcellularLocation>
        <location evidence="1">Cell membrane</location>
        <topology evidence="1">Peripheral membrane protein</topology>
        <orientation evidence="1">Cytoplasmic side</orientation>
    </subcellularLocation>
    <subcellularLocation>
        <location evidence="2">Cytoplasm</location>
    </subcellularLocation>
    <subcellularLocation>
        <location evidence="10">Postsynaptic density</location>
    </subcellularLocation>
</comment>
<dbReference type="SUPFAM" id="SSF50044">
    <property type="entry name" value="SH3-domain"/>
    <property type="match status" value="1"/>
</dbReference>
<dbReference type="Gene3D" id="2.30.42.10">
    <property type="match status" value="1"/>
</dbReference>
<feature type="domain" description="F-BAR" evidence="19">
    <location>
        <begin position="1743"/>
        <end position="2014"/>
    </location>
</feature>
<feature type="domain" description="PDZ" evidence="18">
    <location>
        <begin position="36"/>
        <end position="92"/>
    </location>
</feature>
<evidence type="ECO:0000256" key="11">
    <source>
        <dbReference type="ARBA" id="ARBA00055545"/>
    </source>
</evidence>
<evidence type="ECO:0000256" key="9">
    <source>
        <dbReference type="ARBA" id="ARBA00023136"/>
    </source>
</evidence>
<feature type="region of interest" description="Disordered" evidence="15">
    <location>
        <begin position="1198"/>
        <end position="1241"/>
    </location>
</feature>
<feature type="compositionally biased region" description="Basic and acidic residues" evidence="15">
    <location>
        <begin position="1"/>
        <end position="15"/>
    </location>
</feature>